<dbReference type="Proteomes" id="UP001353858">
    <property type="component" value="Unassembled WGS sequence"/>
</dbReference>
<reference evidence="13" key="1">
    <citation type="submission" date="2023-01" db="EMBL/GenBank/DDBJ databases">
        <title>Key to firefly adult light organ development and bioluminescence: homeobox transcription factors regulate luciferase expression and transportation to peroxisome.</title>
        <authorList>
            <person name="Fu X."/>
        </authorList>
    </citation>
    <scope>NUCLEOTIDE SEQUENCE [LARGE SCALE GENOMIC DNA]</scope>
</reference>
<organism evidence="12 13">
    <name type="scientific">Aquatica leii</name>
    <dbReference type="NCBI Taxonomy" id="1421715"/>
    <lineage>
        <taxon>Eukaryota</taxon>
        <taxon>Metazoa</taxon>
        <taxon>Ecdysozoa</taxon>
        <taxon>Arthropoda</taxon>
        <taxon>Hexapoda</taxon>
        <taxon>Insecta</taxon>
        <taxon>Pterygota</taxon>
        <taxon>Neoptera</taxon>
        <taxon>Endopterygota</taxon>
        <taxon>Coleoptera</taxon>
        <taxon>Polyphaga</taxon>
        <taxon>Elateriformia</taxon>
        <taxon>Elateroidea</taxon>
        <taxon>Lampyridae</taxon>
        <taxon>Luciolinae</taxon>
        <taxon>Aquatica</taxon>
    </lineage>
</organism>
<dbReference type="EMBL" id="JARPUR010000008">
    <property type="protein sequence ID" value="KAK4872122.1"/>
    <property type="molecule type" value="Genomic_DNA"/>
</dbReference>
<dbReference type="AlphaFoldDB" id="A0AAN7PNZ6"/>
<dbReference type="PANTHER" id="PTHR21049">
    <property type="entry name" value="RIBOPHORIN I"/>
    <property type="match status" value="1"/>
</dbReference>
<comment type="subcellular location">
    <subcellularLocation>
        <location evidence="2 11">Endoplasmic reticulum membrane</location>
        <topology evidence="2 11">Single-pass type I membrane protein</topology>
    </subcellularLocation>
</comment>
<evidence type="ECO:0000313" key="12">
    <source>
        <dbReference type="EMBL" id="KAK4872122.1"/>
    </source>
</evidence>
<comment type="caution">
    <text evidence="12">The sequence shown here is derived from an EMBL/GenBank/DDBJ whole genome shotgun (WGS) entry which is preliminary data.</text>
</comment>
<dbReference type="InterPro" id="IPR007676">
    <property type="entry name" value="Ribophorin_I"/>
</dbReference>
<evidence type="ECO:0000256" key="6">
    <source>
        <dbReference type="ARBA" id="ARBA00022692"/>
    </source>
</evidence>
<comment type="similarity">
    <text evidence="4 11">Belongs to the OST1 family.</text>
</comment>
<evidence type="ECO:0000256" key="1">
    <source>
        <dbReference type="ARBA" id="ARBA00002791"/>
    </source>
</evidence>
<proteinExistence type="inferred from homology"/>
<protein>
    <recommendedName>
        <fullName evidence="5 11">Dolichyl-diphosphooligosaccharide--protein glycosyltransferase subunit 1</fullName>
    </recommendedName>
</protein>
<keyword evidence="10 11" id="KW-0472">Membrane</keyword>
<evidence type="ECO:0000256" key="10">
    <source>
        <dbReference type="ARBA" id="ARBA00023136"/>
    </source>
</evidence>
<name>A0AAN7PNZ6_9COLE</name>
<evidence type="ECO:0000256" key="5">
    <source>
        <dbReference type="ARBA" id="ARBA00017611"/>
    </source>
</evidence>
<dbReference type="GO" id="GO:0008250">
    <property type="term" value="C:oligosaccharyltransferase complex"/>
    <property type="evidence" value="ECO:0007669"/>
    <property type="project" value="UniProtKB-UniRule"/>
</dbReference>
<feature type="chain" id="PRO_5042672698" description="Dolichyl-diphosphooligosaccharide--protein glycosyltransferase subunit 1" evidence="11">
    <location>
        <begin position="22"/>
        <end position="456"/>
    </location>
</feature>
<feature type="signal peptide" evidence="11">
    <location>
        <begin position="1"/>
        <end position="21"/>
    </location>
</feature>
<keyword evidence="7 11" id="KW-0732">Signal</keyword>
<keyword evidence="6 11" id="KW-0812">Transmembrane</keyword>
<keyword evidence="9 11" id="KW-1133">Transmembrane helix</keyword>
<evidence type="ECO:0000256" key="2">
    <source>
        <dbReference type="ARBA" id="ARBA00004115"/>
    </source>
</evidence>
<evidence type="ECO:0000313" key="13">
    <source>
        <dbReference type="Proteomes" id="UP001353858"/>
    </source>
</evidence>
<evidence type="ECO:0000256" key="8">
    <source>
        <dbReference type="ARBA" id="ARBA00022824"/>
    </source>
</evidence>
<comment type="subunit">
    <text evidence="11">Component of the oligosaccharyltransferase (OST) complex.</text>
</comment>
<dbReference type="GO" id="GO:0018279">
    <property type="term" value="P:protein N-linked glycosylation via asparagine"/>
    <property type="evidence" value="ECO:0007669"/>
    <property type="project" value="TreeGrafter"/>
</dbReference>
<feature type="transmembrane region" description="Helical" evidence="11">
    <location>
        <begin position="424"/>
        <end position="443"/>
    </location>
</feature>
<comment type="pathway">
    <text evidence="3 11">Protein modification; protein glycosylation.</text>
</comment>
<sequence length="456" mass="52320">MLKLIIIAFLFTNFHTKTTNGAIINKNVERVIDLSTQLVKISSAITLENTGKDAESKYIITLEPNSIRNLSFISAKDSYKEELKVTETKNELGQVFSVKLNHPLAASRTSTINVEFVLTNSLVPYPSSIVQKDKQLVRYFGNHYFYSPYLTTKQTTSVIVNTRSIENYSKLKPVSQSDSSITYGPYNDVAALTVDPMIVHFENNAPFLSVTRLERLIEVSHWGNIAVEENIDILHTGAKLKGSFSRYDYQRDTSNNHHSIKSYKTILPAAAHSVYYRDSNGNISTSQVRARKDWIELELRPRYPLFGGWRSSYMLGYSVPSYQYLYKGVNNQYALRMRLIDNVFDDMHVEYLETSVVLPVGVTNVKLSTPYEVERLSDSIAYKYLDTKGRPIIRFAKRNLVEQHIQDLEITYEWQPLLLLHEPVLLSIALYLLFIVVIIYVRLDFSISKPEHVKTQ</sequence>
<keyword evidence="13" id="KW-1185">Reference proteome</keyword>
<evidence type="ECO:0000256" key="11">
    <source>
        <dbReference type="RuleBase" id="RU361143"/>
    </source>
</evidence>
<evidence type="ECO:0000256" key="9">
    <source>
        <dbReference type="ARBA" id="ARBA00022989"/>
    </source>
</evidence>
<accession>A0AAN7PNZ6</accession>
<evidence type="ECO:0000256" key="7">
    <source>
        <dbReference type="ARBA" id="ARBA00022729"/>
    </source>
</evidence>
<evidence type="ECO:0000256" key="3">
    <source>
        <dbReference type="ARBA" id="ARBA00004922"/>
    </source>
</evidence>
<evidence type="ECO:0000256" key="4">
    <source>
        <dbReference type="ARBA" id="ARBA00008905"/>
    </source>
</evidence>
<dbReference type="Pfam" id="PF04597">
    <property type="entry name" value="Ribophorin_I"/>
    <property type="match status" value="1"/>
</dbReference>
<gene>
    <name evidence="12" type="ORF">RN001_016246</name>
</gene>
<dbReference type="PANTHER" id="PTHR21049:SF0">
    <property type="entry name" value="DOLICHYL-DIPHOSPHOOLIGOSACCHARIDE--PROTEIN GLYCOSYLTRANSFERASE SUBUNIT 1"/>
    <property type="match status" value="1"/>
</dbReference>
<keyword evidence="8 11" id="KW-0256">Endoplasmic reticulum</keyword>
<comment type="function">
    <text evidence="1 11">Subunit of the oligosaccharyl transferase (OST) complex that catalyzes the initial transfer of a defined glycan (Glc(3)Man(9)GlcNAc(2) in eukaryotes) from the lipid carrier dolichol-pyrophosphate to an asparagine residue within an Asn-X-Ser/Thr consensus motif in nascent polypeptide chains, the first step in protein N-glycosylation. N-glycosylation occurs cotranslationally and the complex associates with the Sec61 complex at the channel-forming translocon complex that mediates protein translocation across the endoplasmic reticulum (ER). All subunits are required for a maximal enzyme activity.</text>
</comment>